<keyword evidence="1" id="KW-1133">Transmembrane helix</keyword>
<reference evidence="3 4" key="1">
    <citation type="submission" date="2018-09" db="EMBL/GenBank/DDBJ databases">
        <title>A high-quality reference genome of wild soybean provides a powerful tool to mine soybean genomes.</title>
        <authorList>
            <person name="Xie M."/>
            <person name="Chung C.Y.L."/>
            <person name="Li M.-W."/>
            <person name="Wong F.-L."/>
            <person name="Chan T.-F."/>
            <person name="Lam H.-M."/>
        </authorList>
    </citation>
    <scope>NUCLEOTIDE SEQUENCE [LARGE SCALE GENOMIC DNA]</scope>
    <source>
        <strain evidence="4">cv. W05</strain>
        <tissue evidence="3">Hypocotyl of etiolated seedlings</tissue>
    </source>
</reference>
<protein>
    <recommendedName>
        <fullName evidence="2">Replication protein A 70 kDa DNA-binding subunit B/D first OB fold domain-containing protein</fullName>
    </recommendedName>
</protein>
<organism evidence="3 4">
    <name type="scientific">Glycine soja</name>
    <name type="common">Wild soybean</name>
    <dbReference type="NCBI Taxonomy" id="3848"/>
    <lineage>
        <taxon>Eukaryota</taxon>
        <taxon>Viridiplantae</taxon>
        <taxon>Streptophyta</taxon>
        <taxon>Embryophyta</taxon>
        <taxon>Tracheophyta</taxon>
        <taxon>Spermatophyta</taxon>
        <taxon>Magnoliopsida</taxon>
        <taxon>eudicotyledons</taxon>
        <taxon>Gunneridae</taxon>
        <taxon>Pentapetalae</taxon>
        <taxon>rosids</taxon>
        <taxon>fabids</taxon>
        <taxon>Fabales</taxon>
        <taxon>Fabaceae</taxon>
        <taxon>Papilionoideae</taxon>
        <taxon>50 kb inversion clade</taxon>
        <taxon>NPAAA clade</taxon>
        <taxon>indigoferoid/millettioid clade</taxon>
        <taxon>Phaseoleae</taxon>
        <taxon>Glycine</taxon>
        <taxon>Glycine subgen. Soja</taxon>
    </lineage>
</organism>
<dbReference type="Gene3D" id="2.40.50.140">
    <property type="entry name" value="Nucleic acid-binding proteins"/>
    <property type="match status" value="3"/>
</dbReference>
<comment type="caution">
    <text evidence="3">The sequence shown here is derived from an EMBL/GenBank/DDBJ whole genome shotgun (WGS) entry which is preliminary data.</text>
</comment>
<name>A0A445L813_GLYSO</name>
<evidence type="ECO:0000313" key="4">
    <source>
        <dbReference type="Proteomes" id="UP000289340"/>
    </source>
</evidence>
<feature type="domain" description="Replication protein A 70 kDa DNA-binding subunit B/D first OB fold" evidence="2">
    <location>
        <begin position="159"/>
        <end position="249"/>
    </location>
</feature>
<dbReference type="InterPro" id="IPR012340">
    <property type="entry name" value="NA-bd_OB-fold"/>
</dbReference>
<dbReference type="EMBL" id="QZWG01000003">
    <property type="protein sequence ID" value="RZC19277.1"/>
    <property type="molecule type" value="Genomic_DNA"/>
</dbReference>
<accession>A0A445L813</accession>
<dbReference type="PANTHER" id="PTHR47165:SF4">
    <property type="entry name" value="OS03G0429900 PROTEIN"/>
    <property type="match status" value="1"/>
</dbReference>
<keyword evidence="1" id="KW-0472">Membrane</keyword>
<feature type="transmembrane region" description="Helical" evidence="1">
    <location>
        <begin position="42"/>
        <end position="66"/>
    </location>
</feature>
<evidence type="ECO:0000256" key="1">
    <source>
        <dbReference type="SAM" id="Phobius"/>
    </source>
</evidence>
<dbReference type="AlphaFoldDB" id="A0A445L813"/>
<dbReference type="PANTHER" id="PTHR47165">
    <property type="entry name" value="OS03G0429900 PROTEIN"/>
    <property type="match status" value="1"/>
</dbReference>
<evidence type="ECO:0000259" key="2">
    <source>
        <dbReference type="Pfam" id="PF02721"/>
    </source>
</evidence>
<proteinExistence type="predicted"/>
<evidence type="ECO:0000313" key="3">
    <source>
        <dbReference type="EMBL" id="RZC19277.1"/>
    </source>
</evidence>
<sequence length="643" mass="72898">MSLVVVVSFSFVSFSSLKAKLDLKFGFVLLFGLAVRRKGNVFLFNVFAFGLVSVCMCVSFSSFSLVEKFLLEFSFAPLLGLTVRRKATTRVLFTCLFFPSESNCCDIFSLVEKFVLPFSFVALLSLIVVNFGFQWLRLCDYKVMACVANKIKLIDGSREALKLSIRITDLWFIGIPKKSEQAEMVVVDSDGDEIHVVCKQDQLKSHKVGLKENLTYVMHNFKVMKNDGKFRVCDHEYKLCFTRVTVVRQSDMEHLPFRKFKFVDFSSVIAGHFQTGLLVDVIGVVDEVIFRYVSSKNTRVVFKLKDLSGQVLSCTLWENYCLQFLSYLNEVEDERPIVILLTHARIKEAQGSYPPSVTNSFKASKLMINNLVLEIQEFRESLLDLGIEVRSVLTPIGQASSQVLGSSQLSSKDAFLSKAEVKNISQINAISEEIVCVTVDKITTIVMDNYSWCYPACGQCYKKADIETVPFTCPCGKRTINLYRVEVMVNHKGEQTKFFIWDRECAQLIGQSADEVNRLKIEDGDVDLNASPQALDRLLGCFLAFKVKVQPRFRNSIVLKYSDESDLVNAVLDMLPDSEPCCKIENSILESTDPTELESQFVFVTTDHDRSMLDSSEPIELEYINHIVDSISRTYSSMYNIFT</sequence>
<dbReference type="Pfam" id="PF02721">
    <property type="entry name" value="DUF223"/>
    <property type="match status" value="1"/>
</dbReference>
<dbReference type="CDD" id="cd04481">
    <property type="entry name" value="RPA1_DBD_B_like"/>
    <property type="match status" value="1"/>
</dbReference>
<keyword evidence="4" id="KW-1185">Reference proteome</keyword>
<gene>
    <name evidence="3" type="ORF">D0Y65_006191</name>
</gene>
<dbReference type="CDD" id="cd04480">
    <property type="entry name" value="RPA1_DBD_A_like"/>
    <property type="match status" value="1"/>
</dbReference>
<dbReference type="InterPro" id="IPR003871">
    <property type="entry name" value="RFA1B/D_OB_1st"/>
</dbReference>
<dbReference type="Proteomes" id="UP000289340">
    <property type="component" value="Chromosome 3"/>
</dbReference>
<feature type="transmembrane region" description="Helical" evidence="1">
    <location>
        <begin position="114"/>
        <end position="136"/>
    </location>
</feature>
<keyword evidence="1" id="KW-0812">Transmembrane</keyword>
<dbReference type="SUPFAM" id="SSF50249">
    <property type="entry name" value="Nucleic acid-binding proteins"/>
    <property type="match status" value="3"/>
</dbReference>